<dbReference type="STRING" id="698492.A0A0E9NN43"/>
<dbReference type="EMBL" id="BACD03000043">
    <property type="protein sequence ID" value="GAO51254.1"/>
    <property type="molecule type" value="Genomic_DNA"/>
</dbReference>
<keyword evidence="5" id="KW-0560">Oxidoreductase</keyword>
<name>A0A0E9NN43_SAICN</name>
<dbReference type="Pfam" id="PF02900">
    <property type="entry name" value="LigB"/>
    <property type="match status" value="1"/>
</dbReference>
<dbReference type="OrthoDB" id="7396853at2759"/>
<reference evidence="7 8" key="1">
    <citation type="journal article" date="2011" name="J. Gen. Appl. Microbiol.">
        <title>Draft genome sequencing of the enigmatic yeast Saitoella complicata.</title>
        <authorList>
            <person name="Nishida H."/>
            <person name="Hamamoto M."/>
            <person name="Sugiyama J."/>
        </authorList>
    </citation>
    <scope>NUCLEOTIDE SEQUENCE [LARGE SCALE GENOMIC DNA]</scope>
    <source>
        <strain evidence="7 8">NRRL Y-17804</strain>
    </source>
</reference>
<feature type="domain" description="Extradiol ring-cleavage dioxygenase class III enzyme subunit B" evidence="6">
    <location>
        <begin position="28"/>
        <end position="283"/>
    </location>
</feature>
<evidence type="ECO:0000256" key="1">
    <source>
        <dbReference type="ARBA" id="ARBA00001947"/>
    </source>
</evidence>
<dbReference type="Proteomes" id="UP000033140">
    <property type="component" value="Unassembled WGS sequence"/>
</dbReference>
<dbReference type="GO" id="GO:0016702">
    <property type="term" value="F:oxidoreductase activity, acting on single donors with incorporation of molecular oxygen, incorporation of two atoms of oxygen"/>
    <property type="evidence" value="ECO:0007669"/>
    <property type="project" value="UniProtKB-ARBA"/>
</dbReference>
<keyword evidence="4" id="KW-0862">Zinc</keyword>
<proteinExistence type="inferred from homology"/>
<dbReference type="OMA" id="SVIDGFW"/>
<evidence type="ECO:0000256" key="4">
    <source>
        <dbReference type="ARBA" id="ARBA00022833"/>
    </source>
</evidence>
<dbReference type="AlphaFoldDB" id="A0A0E9NN43"/>
<dbReference type="PANTHER" id="PTHR30096">
    <property type="entry name" value="4,5-DOPA DIOXYGENASE EXTRADIOL-LIKE PROTEIN"/>
    <property type="match status" value="1"/>
</dbReference>
<dbReference type="RefSeq" id="XP_019022195.1">
    <property type="nucleotide sequence ID" value="XM_019171342.1"/>
</dbReference>
<accession>A0A0E9NN43</accession>
<dbReference type="GO" id="GO:0008270">
    <property type="term" value="F:zinc ion binding"/>
    <property type="evidence" value="ECO:0007669"/>
    <property type="project" value="InterPro"/>
</dbReference>
<dbReference type="InterPro" id="IPR004183">
    <property type="entry name" value="Xdiol_dOase_suB"/>
</dbReference>
<evidence type="ECO:0000256" key="3">
    <source>
        <dbReference type="ARBA" id="ARBA00022723"/>
    </source>
</evidence>
<keyword evidence="3" id="KW-0479">Metal-binding</keyword>
<reference evidence="7 8" key="3">
    <citation type="journal article" date="2015" name="Genome Announc.">
        <title>Draft Genome Sequence of the Archiascomycetous Yeast Saitoella complicata.</title>
        <authorList>
            <person name="Yamauchi K."/>
            <person name="Kondo S."/>
            <person name="Hamamoto M."/>
            <person name="Takahashi Y."/>
            <person name="Ogura Y."/>
            <person name="Hayashi T."/>
            <person name="Nishida H."/>
        </authorList>
    </citation>
    <scope>NUCLEOTIDE SEQUENCE [LARGE SCALE GENOMIC DNA]</scope>
    <source>
        <strain evidence="7 8">NRRL Y-17804</strain>
    </source>
</reference>
<evidence type="ECO:0000313" key="8">
    <source>
        <dbReference type="Proteomes" id="UP000033140"/>
    </source>
</evidence>
<dbReference type="GO" id="GO:0008198">
    <property type="term" value="F:ferrous iron binding"/>
    <property type="evidence" value="ECO:0007669"/>
    <property type="project" value="InterPro"/>
</dbReference>
<sequence length="302" mass="33310">MNTASHEAQWKASLEALPPYSPGGKIPAFFFAHGSPLLLYPKGLRNPMADAIKVGARDGPHYQFLKYFGKSLVRKYSPKAIVVFSAHWETSKAIEVMDNDSNELYYDYYGFPDEMYKIKFESKGSSDVAQRVVELMNASQIPAKTLPNARGLDHGVFVPFKIMFGESAPVPVVEVSIDSSLSPQRHIKIGQAIEKMRDEGILVLSGGLSIHTFSDFTAWDPEKARAEIKAFEKAIVDAVEESTTTTERNERLKMVTKLPGFRMAHPREEHFIPLYVAAGAGSEGIASVICKLHGALTIAFGA</sequence>
<organism evidence="7 8">
    <name type="scientific">Saitoella complicata (strain BCRC 22490 / CBS 7301 / JCM 7358 / NBRC 10748 / NRRL Y-17804)</name>
    <dbReference type="NCBI Taxonomy" id="698492"/>
    <lineage>
        <taxon>Eukaryota</taxon>
        <taxon>Fungi</taxon>
        <taxon>Dikarya</taxon>
        <taxon>Ascomycota</taxon>
        <taxon>Taphrinomycotina</taxon>
        <taxon>Taphrinomycotina incertae sedis</taxon>
        <taxon>Saitoella</taxon>
    </lineage>
</organism>
<keyword evidence="8" id="KW-1185">Reference proteome</keyword>
<comment type="caution">
    <text evidence="7">The sequence shown here is derived from an EMBL/GenBank/DDBJ whole genome shotgun (WGS) entry which is preliminary data.</text>
</comment>
<gene>
    <name evidence="7" type="ORF">G7K_5360-t1</name>
</gene>
<reference evidence="7 8" key="2">
    <citation type="journal article" date="2014" name="J. Gen. Appl. Microbiol.">
        <title>The early diverging ascomycetous budding yeast Saitoella complicata has three histone deacetylases belonging to the Clr6, Hos2, and Rpd3 lineages.</title>
        <authorList>
            <person name="Nishida H."/>
            <person name="Matsumoto T."/>
            <person name="Kondo S."/>
            <person name="Hamamoto M."/>
            <person name="Yoshikawa H."/>
        </authorList>
    </citation>
    <scope>NUCLEOTIDE SEQUENCE [LARGE SCALE GENOMIC DNA]</scope>
    <source>
        <strain evidence="7 8">NRRL Y-17804</strain>
    </source>
</reference>
<dbReference type="CDD" id="cd07363">
    <property type="entry name" value="45_DOPA_Dioxygenase"/>
    <property type="match status" value="1"/>
</dbReference>
<evidence type="ECO:0000256" key="5">
    <source>
        <dbReference type="ARBA" id="ARBA00023002"/>
    </source>
</evidence>
<dbReference type="SUPFAM" id="SSF53213">
    <property type="entry name" value="LigB-like"/>
    <property type="match status" value="1"/>
</dbReference>
<dbReference type="PANTHER" id="PTHR30096:SF0">
    <property type="entry name" value="4,5-DOPA DIOXYGENASE EXTRADIOL-LIKE PROTEIN"/>
    <property type="match status" value="1"/>
</dbReference>
<dbReference type="Gene3D" id="3.40.830.10">
    <property type="entry name" value="LigB-like"/>
    <property type="match status" value="1"/>
</dbReference>
<evidence type="ECO:0000256" key="2">
    <source>
        <dbReference type="ARBA" id="ARBA00007581"/>
    </source>
</evidence>
<protein>
    <recommendedName>
        <fullName evidence="6">Extradiol ring-cleavage dioxygenase class III enzyme subunit B domain-containing protein</fullName>
    </recommendedName>
</protein>
<evidence type="ECO:0000313" key="7">
    <source>
        <dbReference type="EMBL" id="GAO51254.1"/>
    </source>
</evidence>
<comment type="similarity">
    <text evidence="2">Belongs to the DODA-type extradiol aromatic ring-opening dioxygenase family.</text>
</comment>
<comment type="cofactor">
    <cofactor evidence="1">
        <name>Zn(2+)</name>
        <dbReference type="ChEBI" id="CHEBI:29105"/>
    </cofactor>
</comment>
<evidence type="ECO:0000259" key="6">
    <source>
        <dbReference type="Pfam" id="PF02900"/>
    </source>
</evidence>
<dbReference type="InterPro" id="IPR014436">
    <property type="entry name" value="Extradiol_dOase_DODA"/>
</dbReference>
<dbReference type="PIRSF" id="PIRSF006157">
    <property type="entry name" value="Doxgns_DODA"/>
    <property type="match status" value="1"/>
</dbReference>